<evidence type="ECO:0000313" key="11">
    <source>
        <dbReference type="Proteomes" id="UP001159428"/>
    </source>
</evidence>
<evidence type="ECO:0008006" key="12">
    <source>
        <dbReference type="Google" id="ProtNLM"/>
    </source>
</evidence>
<dbReference type="GO" id="GO:0016020">
    <property type="term" value="C:membrane"/>
    <property type="evidence" value="ECO:0007669"/>
    <property type="project" value="UniProtKB-SubCell"/>
</dbReference>
<dbReference type="Pfam" id="PF00153">
    <property type="entry name" value="Mito_carr"/>
    <property type="match status" value="3"/>
</dbReference>
<evidence type="ECO:0000256" key="4">
    <source>
        <dbReference type="ARBA" id="ARBA00022692"/>
    </source>
</evidence>
<gene>
    <name evidence="10" type="ORF">PMEA_00012303</name>
</gene>
<evidence type="ECO:0000256" key="1">
    <source>
        <dbReference type="ARBA" id="ARBA00004141"/>
    </source>
</evidence>
<comment type="similarity">
    <text evidence="2 8">Belongs to the mitochondrial carrier (TC 2.A.29) family.</text>
</comment>
<feature type="repeat" description="Solcar" evidence="7">
    <location>
        <begin position="108"/>
        <end position="194"/>
    </location>
</feature>
<dbReference type="EMBL" id="CALNXJ010000021">
    <property type="protein sequence ID" value="CAH3125842.1"/>
    <property type="molecule type" value="Genomic_DNA"/>
</dbReference>
<comment type="caution">
    <text evidence="10">The sequence shown here is derived from an EMBL/GenBank/DDBJ whole genome shotgun (WGS) entry which is preliminary data.</text>
</comment>
<feature type="transmembrane region" description="Helical" evidence="9">
    <location>
        <begin position="208"/>
        <end position="231"/>
    </location>
</feature>
<evidence type="ECO:0000256" key="5">
    <source>
        <dbReference type="ARBA" id="ARBA00022737"/>
    </source>
</evidence>
<evidence type="ECO:0000256" key="3">
    <source>
        <dbReference type="ARBA" id="ARBA00022448"/>
    </source>
</evidence>
<dbReference type="GO" id="GO:0055085">
    <property type="term" value="P:transmembrane transport"/>
    <property type="evidence" value="ECO:0007669"/>
    <property type="project" value="InterPro"/>
</dbReference>
<dbReference type="PANTHER" id="PTHR24089">
    <property type="entry name" value="SOLUTE CARRIER FAMILY 25"/>
    <property type="match status" value="1"/>
</dbReference>
<evidence type="ECO:0000256" key="8">
    <source>
        <dbReference type="RuleBase" id="RU000488"/>
    </source>
</evidence>
<dbReference type="AlphaFoldDB" id="A0AAU9WUB6"/>
<keyword evidence="11" id="KW-1185">Reference proteome</keyword>
<dbReference type="Gene3D" id="1.50.40.10">
    <property type="entry name" value="Mitochondrial carrier domain"/>
    <property type="match status" value="1"/>
</dbReference>
<accession>A0AAU9WUB6</accession>
<dbReference type="PRINTS" id="PR00926">
    <property type="entry name" value="MITOCARRIER"/>
</dbReference>
<keyword evidence="3 8" id="KW-0813">Transport</keyword>
<feature type="transmembrane region" description="Helical" evidence="9">
    <location>
        <begin position="165"/>
        <end position="188"/>
    </location>
</feature>
<evidence type="ECO:0000256" key="6">
    <source>
        <dbReference type="ARBA" id="ARBA00023136"/>
    </source>
</evidence>
<name>A0AAU9WUB6_9CNID</name>
<keyword evidence="4 7" id="KW-0812">Transmembrane</keyword>
<dbReference type="PROSITE" id="PS50920">
    <property type="entry name" value="SOLCAR"/>
    <property type="match status" value="3"/>
</dbReference>
<evidence type="ECO:0000256" key="7">
    <source>
        <dbReference type="PROSITE-ProRule" id="PRU00282"/>
    </source>
</evidence>
<proteinExistence type="inferred from homology"/>
<comment type="subcellular location">
    <subcellularLocation>
        <location evidence="1">Membrane</location>
        <topology evidence="1">Multi-pass membrane protein</topology>
    </subcellularLocation>
</comment>
<protein>
    <recommendedName>
        <fullName evidence="12">Solute carrier family 25 member 43</fullName>
    </recommendedName>
</protein>
<dbReference type="InterPro" id="IPR002067">
    <property type="entry name" value="MCP"/>
</dbReference>
<dbReference type="InterPro" id="IPR023395">
    <property type="entry name" value="MCP_dom_sf"/>
</dbReference>
<feature type="transmembrane region" description="Helical" evidence="9">
    <location>
        <begin position="110"/>
        <end position="128"/>
    </location>
</feature>
<evidence type="ECO:0000256" key="2">
    <source>
        <dbReference type="ARBA" id="ARBA00006375"/>
    </source>
</evidence>
<keyword evidence="6 7" id="KW-0472">Membrane</keyword>
<evidence type="ECO:0000256" key="9">
    <source>
        <dbReference type="SAM" id="Phobius"/>
    </source>
</evidence>
<keyword evidence="9" id="KW-1133">Transmembrane helix</keyword>
<dbReference type="SUPFAM" id="SSF103506">
    <property type="entry name" value="Mitochondrial carrier"/>
    <property type="match status" value="2"/>
</dbReference>
<organism evidence="10 11">
    <name type="scientific">Pocillopora meandrina</name>
    <dbReference type="NCBI Taxonomy" id="46732"/>
    <lineage>
        <taxon>Eukaryota</taxon>
        <taxon>Metazoa</taxon>
        <taxon>Cnidaria</taxon>
        <taxon>Anthozoa</taxon>
        <taxon>Hexacorallia</taxon>
        <taxon>Scleractinia</taxon>
        <taxon>Astrocoeniina</taxon>
        <taxon>Pocilloporidae</taxon>
        <taxon>Pocillopora</taxon>
    </lineage>
</organism>
<keyword evidence="5" id="KW-0677">Repeat</keyword>
<feature type="repeat" description="Solcar" evidence="7">
    <location>
        <begin position="10"/>
        <end position="95"/>
    </location>
</feature>
<evidence type="ECO:0000313" key="10">
    <source>
        <dbReference type="EMBL" id="CAH3125842.1"/>
    </source>
</evidence>
<reference evidence="10 11" key="1">
    <citation type="submission" date="2022-05" db="EMBL/GenBank/DDBJ databases">
        <authorList>
            <consortium name="Genoscope - CEA"/>
            <person name="William W."/>
        </authorList>
    </citation>
    <scope>NUCLEOTIDE SEQUENCE [LARGE SCALE GENOMIC DNA]</scope>
</reference>
<sequence length="355" mass="39278">MVKPAEDERLTFLQSVFCGGIAGVLSRTVTSPLEVVKVLSQVGTPETRFGFLRTFNRIYRSEGLKAFWKGNGISCLRLVPYSAIQMAAFHNLVAVLDDAHMPSNLNAKSWMVAGSGGNLIAALLVYPADMLKTRLIVQNVNPSFSNYHGIIHGFRKIWKTEGFVALYKGLLPTFLGVIPFAGGSFLAYEILDSSIAMSPSDLTPMYMFVSGCLAAAVAKVVFLTYFCCILLEKDEFKTLSFPFDTIRKKMQAQSKTLPNNGGVDVQFKGMTGALVQTVKVNGITGLWRGLSANLLKIAPNAGIMFLSFEYSKRIFLFYNGFTESPFSHVPKLYVDQSMSPNELRHHAMKKKGYNR</sequence>
<feature type="repeat" description="Solcar" evidence="7">
    <location>
        <begin position="202"/>
        <end position="314"/>
    </location>
</feature>
<dbReference type="Proteomes" id="UP001159428">
    <property type="component" value="Unassembled WGS sequence"/>
</dbReference>
<dbReference type="InterPro" id="IPR018108">
    <property type="entry name" value="MCP_transmembrane"/>
</dbReference>